<evidence type="ECO:0000313" key="3">
    <source>
        <dbReference type="Proteomes" id="UP000652307"/>
    </source>
</evidence>
<dbReference type="EMBL" id="JADEZV010000003">
    <property type="protein sequence ID" value="MBE9391512.1"/>
    <property type="molecule type" value="Genomic_DNA"/>
</dbReference>
<dbReference type="GeneID" id="300356691"/>
<evidence type="ECO:0000313" key="2">
    <source>
        <dbReference type="EMBL" id="MBE9391512.1"/>
    </source>
</evidence>
<accession>A0A843ACF2</accession>
<feature type="domain" description="CBS" evidence="1">
    <location>
        <begin position="5"/>
        <end position="47"/>
    </location>
</feature>
<organism evidence="2 3">
    <name type="scientific">Fervidicoccus fontis</name>
    <dbReference type="NCBI Taxonomy" id="683846"/>
    <lineage>
        <taxon>Archaea</taxon>
        <taxon>Thermoproteota</taxon>
        <taxon>Thermoprotei</taxon>
        <taxon>Fervidicoccales</taxon>
        <taxon>Fervidicoccaceae</taxon>
        <taxon>Fervidicoccus</taxon>
    </lineage>
</organism>
<evidence type="ECO:0000259" key="1">
    <source>
        <dbReference type="Pfam" id="PF00571"/>
    </source>
</evidence>
<dbReference type="SUPFAM" id="SSF54631">
    <property type="entry name" value="CBS-domain pair"/>
    <property type="match status" value="1"/>
</dbReference>
<gene>
    <name evidence="2" type="ORF">IOK49_05445</name>
</gene>
<sequence length="49" mass="5624">MELKVKDCESTKELVINSDDDANKALNVMLKHRLSSLPVIDKDDNFVEY</sequence>
<dbReference type="AlphaFoldDB" id="A0A843ACF2"/>
<dbReference type="RefSeq" id="WP_014558078.1">
    <property type="nucleotide sequence ID" value="NZ_JADEZV010000003.1"/>
</dbReference>
<dbReference type="Proteomes" id="UP000652307">
    <property type="component" value="Unassembled WGS sequence"/>
</dbReference>
<comment type="caution">
    <text evidence="2">The sequence shown here is derived from an EMBL/GenBank/DDBJ whole genome shotgun (WGS) entry which is preliminary data.</text>
</comment>
<dbReference type="InterPro" id="IPR000644">
    <property type="entry name" value="CBS_dom"/>
</dbReference>
<proteinExistence type="predicted"/>
<name>A0A843ACF2_9CREN</name>
<dbReference type="InterPro" id="IPR046342">
    <property type="entry name" value="CBS_dom_sf"/>
</dbReference>
<dbReference type="Gene3D" id="3.10.580.10">
    <property type="entry name" value="CBS-domain"/>
    <property type="match status" value="1"/>
</dbReference>
<reference evidence="2" key="1">
    <citation type="submission" date="2020-10" db="EMBL/GenBank/DDBJ databases">
        <title>Fervidococcus fontis strain 3639Fd - the first crenarchaeon capable of growth on lipids.</title>
        <authorList>
            <person name="Kochetkova T.V."/>
            <person name="Elcheninov A.G."/>
            <person name="Toschakov S.V."/>
            <person name="Kublanov I.V."/>
        </authorList>
    </citation>
    <scope>NUCLEOTIDE SEQUENCE</scope>
    <source>
        <strain evidence="2">3639Fd</strain>
    </source>
</reference>
<dbReference type="Pfam" id="PF00571">
    <property type="entry name" value="CBS"/>
    <property type="match status" value="1"/>
</dbReference>
<protein>
    <submittedName>
        <fullName evidence="2">CBS domain-containing protein</fullName>
    </submittedName>
</protein>